<feature type="transmembrane region" description="Helical" evidence="2">
    <location>
        <begin position="6"/>
        <end position="23"/>
    </location>
</feature>
<dbReference type="EMBL" id="BAAAFD010000002">
    <property type="protein sequence ID" value="GAA0855036.1"/>
    <property type="molecule type" value="Genomic_DNA"/>
</dbReference>
<keyword evidence="4" id="KW-1185">Reference proteome</keyword>
<evidence type="ECO:0000256" key="1">
    <source>
        <dbReference type="SAM" id="Coils"/>
    </source>
</evidence>
<gene>
    <name evidence="3" type="ORF">GCM10009114_13010</name>
</gene>
<name>A0ABN1LF55_9ALTE</name>
<reference evidence="3 4" key="1">
    <citation type="journal article" date="2019" name="Int. J. Syst. Evol. Microbiol.">
        <title>The Global Catalogue of Microorganisms (GCM) 10K type strain sequencing project: providing services to taxonomists for standard genome sequencing and annotation.</title>
        <authorList>
            <consortium name="The Broad Institute Genomics Platform"/>
            <consortium name="The Broad Institute Genome Sequencing Center for Infectious Disease"/>
            <person name="Wu L."/>
            <person name="Ma J."/>
        </authorList>
    </citation>
    <scope>NUCLEOTIDE SEQUENCE [LARGE SCALE GENOMIC DNA]</scope>
    <source>
        <strain evidence="3 4">JCM 15896</strain>
    </source>
</reference>
<keyword evidence="2" id="KW-0472">Membrane</keyword>
<feature type="coiled-coil region" evidence="1">
    <location>
        <begin position="48"/>
        <end position="75"/>
    </location>
</feature>
<protein>
    <recommendedName>
        <fullName evidence="5">Phage shock protein B</fullName>
    </recommendedName>
</protein>
<evidence type="ECO:0000256" key="2">
    <source>
        <dbReference type="SAM" id="Phobius"/>
    </source>
</evidence>
<keyword evidence="2" id="KW-0812">Transmembrane</keyword>
<evidence type="ECO:0008006" key="5">
    <source>
        <dbReference type="Google" id="ProtNLM"/>
    </source>
</evidence>
<organism evidence="3 4">
    <name type="scientific">Aliiglaciecola litoralis</name>
    <dbReference type="NCBI Taxonomy" id="582857"/>
    <lineage>
        <taxon>Bacteria</taxon>
        <taxon>Pseudomonadati</taxon>
        <taxon>Pseudomonadota</taxon>
        <taxon>Gammaproteobacteria</taxon>
        <taxon>Alteromonadales</taxon>
        <taxon>Alteromonadaceae</taxon>
        <taxon>Aliiglaciecola</taxon>
    </lineage>
</organism>
<keyword evidence="1" id="KW-0175">Coiled coil</keyword>
<evidence type="ECO:0000313" key="4">
    <source>
        <dbReference type="Proteomes" id="UP001500359"/>
    </source>
</evidence>
<dbReference type="Proteomes" id="UP001500359">
    <property type="component" value="Unassembled WGS sequence"/>
</dbReference>
<evidence type="ECO:0000313" key="3">
    <source>
        <dbReference type="EMBL" id="GAA0855036.1"/>
    </source>
</evidence>
<accession>A0ABN1LF55</accession>
<comment type="caution">
    <text evidence="3">The sequence shown here is derived from an EMBL/GenBank/DDBJ whole genome shotgun (WGS) entry which is preliminary data.</text>
</comment>
<proteinExistence type="predicted"/>
<dbReference type="RefSeq" id="WP_343857768.1">
    <property type="nucleotide sequence ID" value="NZ_BAAAFD010000002.1"/>
</dbReference>
<sequence length="90" mass="10204">MTTLQIALIGFGCISLYLAMAWLDSKKQWKLIDWFNGETSNPFISDKVAQAQATISDKDAEIAELKERIQILEKIVTEPAYELNKKINSL</sequence>
<keyword evidence="2" id="KW-1133">Transmembrane helix</keyword>